<evidence type="ECO:0000313" key="6">
    <source>
        <dbReference type="EMBL" id="OHX14191.1"/>
    </source>
</evidence>
<dbReference type="InterPro" id="IPR039458">
    <property type="entry name" value="FimA-like"/>
</dbReference>
<dbReference type="STRING" id="1903179.BI347_12240"/>
<protein>
    <recommendedName>
        <fullName evidence="10">Fimbrial protein</fullName>
    </recommendedName>
</protein>
<evidence type="ECO:0000256" key="5">
    <source>
        <dbReference type="SAM" id="SignalP"/>
    </source>
</evidence>
<evidence type="ECO:0000313" key="7">
    <source>
        <dbReference type="EMBL" id="OHX20394.1"/>
    </source>
</evidence>
<keyword evidence="3 5" id="KW-0732">Signal</keyword>
<accession>A0A1S1X3Y3</accession>
<evidence type="ECO:0008006" key="10">
    <source>
        <dbReference type="Google" id="ProtNLM"/>
    </source>
</evidence>
<dbReference type="GO" id="GO:0009289">
    <property type="term" value="C:pilus"/>
    <property type="evidence" value="ECO:0007669"/>
    <property type="project" value="UniProtKB-SubCell"/>
</dbReference>
<dbReference type="InterPro" id="IPR036937">
    <property type="entry name" value="Adhesion_dom_fimbrial_sf"/>
</dbReference>
<feature type="signal peptide" evidence="5">
    <location>
        <begin position="1"/>
        <end position="20"/>
    </location>
</feature>
<keyword evidence="4" id="KW-0281">Fimbrium</keyword>
<keyword evidence="9" id="KW-1185">Reference proteome</keyword>
<dbReference type="EMBL" id="MKCS01000001">
    <property type="protein sequence ID" value="OHX14191.1"/>
    <property type="molecule type" value="Genomic_DNA"/>
</dbReference>
<evidence type="ECO:0000313" key="9">
    <source>
        <dbReference type="Proteomes" id="UP000180280"/>
    </source>
</evidence>
<dbReference type="EMBL" id="MKCT01000017">
    <property type="protein sequence ID" value="OHX20394.1"/>
    <property type="molecule type" value="Genomic_DNA"/>
</dbReference>
<dbReference type="Pfam" id="PF16970">
    <property type="entry name" value="FimA"/>
    <property type="match status" value="1"/>
</dbReference>
<dbReference type="Proteomes" id="UP000180280">
    <property type="component" value="Unassembled WGS sequence"/>
</dbReference>
<evidence type="ECO:0000256" key="2">
    <source>
        <dbReference type="ARBA" id="ARBA00006671"/>
    </source>
</evidence>
<dbReference type="PANTHER" id="PTHR33420">
    <property type="entry name" value="FIMBRIAL SUBUNIT ELFA-RELATED"/>
    <property type="match status" value="1"/>
</dbReference>
<feature type="chain" id="PRO_5010298585" description="Fimbrial protein" evidence="5">
    <location>
        <begin position="21"/>
        <end position="171"/>
    </location>
</feature>
<dbReference type="InterPro" id="IPR050263">
    <property type="entry name" value="Bact_Fimbrial_Adh_Pro"/>
</dbReference>
<dbReference type="AlphaFoldDB" id="A0A1S1X3Y3"/>
<comment type="subcellular location">
    <subcellularLocation>
        <location evidence="1">Fimbrium</location>
    </subcellularLocation>
</comment>
<dbReference type="Proteomes" id="UP000180088">
    <property type="component" value="Unassembled WGS sequence"/>
</dbReference>
<dbReference type="Gene3D" id="2.60.40.1090">
    <property type="entry name" value="Fimbrial-type adhesion domain"/>
    <property type="match status" value="1"/>
</dbReference>
<name>A0A1S1X3Y3_9NEIS</name>
<organism evidence="6 8">
    <name type="scientific">Chromobacterium sphagni</name>
    <dbReference type="NCBI Taxonomy" id="1903179"/>
    <lineage>
        <taxon>Bacteria</taxon>
        <taxon>Pseudomonadati</taxon>
        <taxon>Pseudomonadota</taxon>
        <taxon>Betaproteobacteria</taxon>
        <taxon>Neisseriales</taxon>
        <taxon>Chromobacteriaceae</taxon>
        <taxon>Chromobacterium</taxon>
    </lineage>
</organism>
<dbReference type="InterPro" id="IPR008966">
    <property type="entry name" value="Adhesion_dom_sf"/>
</dbReference>
<dbReference type="RefSeq" id="WP_071112816.1">
    <property type="nucleotide sequence ID" value="NZ_MKCS01000001.1"/>
</dbReference>
<proteinExistence type="inferred from homology"/>
<comment type="caution">
    <text evidence="6">The sequence shown here is derived from an EMBL/GenBank/DDBJ whole genome shotgun (WGS) entry which is preliminary data.</text>
</comment>
<comment type="similarity">
    <text evidence="2">Belongs to the fimbrial protein family.</text>
</comment>
<dbReference type="PANTHER" id="PTHR33420:SF3">
    <property type="entry name" value="FIMBRIAL SUBUNIT ELFA"/>
    <property type="match status" value="1"/>
</dbReference>
<sequence length="171" mass="17213">MKTLILALGLGLGLPIAAYASDGTINISGTISANTCQINGNAAGSPTVLSVVLPQVSKTALATAGQTAAPTPFTLNLTNCTGSTAQTLFELGTTVDQTTGNLINQGSAGNVEVGLLNNNFQPINVGPNTNSQTVSITTGTASLRYYAQYVATGVAIAGSVATSVQFSLLYN</sequence>
<evidence type="ECO:0000256" key="4">
    <source>
        <dbReference type="ARBA" id="ARBA00023263"/>
    </source>
</evidence>
<dbReference type="SUPFAM" id="SSF49401">
    <property type="entry name" value="Bacterial adhesins"/>
    <property type="match status" value="1"/>
</dbReference>
<evidence type="ECO:0000256" key="3">
    <source>
        <dbReference type="ARBA" id="ARBA00022729"/>
    </source>
</evidence>
<dbReference type="GO" id="GO:0043709">
    <property type="term" value="P:cell adhesion involved in single-species biofilm formation"/>
    <property type="evidence" value="ECO:0007669"/>
    <property type="project" value="TreeGrafter"/>
</dbReference>
<reference evidence="8 9" key="1">
    <citation type="submission" date="2016-09" db="EMBL/GenBank/DDBJ databases">
        <title>Chromobacterium muskegensis sp. nov., an insecticidal bacterium isolated from Sphagnum bogs.</title>
        <authorList>
            <person name="Sparks M.E."/>
            <person name="Blackburn M.B."/>
            <person name="Gundersen-Rindal D.E."/>
            <person name="Mitchell A."/>
            <person name="Farrar R."/>
            <person name="Kuhar D."/>
        </authorList>
    </citation>
    <scope>NUCLEOTIDE SEQUENCE [LARGE SCALE GENOMIC DNA]</scope>
    <source>
        <strain evidence="7 9">14B-1</strain>
        <strain evidence="6 8">37-2</strain>
    </source>
</reference>
<gene>
    <name evidence="7" type="ORF">BI344_07905</name>
    <name evidence="6" type="ORF">BI347_12240</name>
</gene>
<dbReference type="OrthoDB" id="8656135at2"/>
<evidence type="ECO:0000256" key="1">
    <source>
        <dbReference type="ARBA" id="ARBA00004561"/>
    </source>
</evidence>
<evidence type="ECO:0000313" key="8">
    <source>
        <dbReference type="Proteomes" id="UP000180088"/>
    </source>
</evidence>